<keyword evidence="2 8" id="KW-0963">Cytoplasm</keyword>
<dbReference type="SUPFAM" id="SSF56037">
    <property type="entry name" value="PheT/TilS domain"/>
    <property type="match status" value="1"/>
</dbReference>
<dbReference type="EMBL" id="CP036501">
    <property type="protein sequence ID" value="UZP74643.1"/>
    <property type="molecule type" value="Genomic_DNA"/>
</dbReference>
<evidence type="ECO:0000313" key="10">
    <source>
        <dbReference type="EMBL" id="UZP74643.1"/>
    </source>
</evidence>
<keyword evidence="4 8" id="KW-0819">tRNA processing</keyword>
<keyword evidence="5 8" id="KW-0547">Nucleotide-binding</keyword>
<keyword evidence="6 8" id="KW-0067">ATP-binding</keyword>
<comment type="domain">
    <text evidence="8">The N-terminal region contains the highly conserved SGGXDS motif, predicted to be a P-loop motif involved in ATP binding.</text>
</comment>
<dbReference type="InterPro" id="IPR014729">
    <property type="entry name" value="Rossmann-like_a/b/a_fold"/>
</dbReference>
<reference evidence="10 11" key="1">
    <citation type="submission" date="2019-02" db="EMBL/GenBank/DDBJ databases">
        <title>Halieaceae_genomes.</title>
        <authorList>
            <person name="Li S.-H."/>
        </authorList>
    </citation>
    <scope>NUCLEOTIDE SEQUENCE [LARGE SCALE GENOMIC DNA]</scope>
    <source>
        <strain evidence="10 11">JH123</strain>
    </source>
</reference>
<evidence type="ECO:0000256" key="7">
    <source>
        <dbReference type="ARBA" id="ARBA00048539"/>
    </source>
</evidence>
<evidence type="ECO:0000256" key="1">
    <source>
        <dbReference type="ARBA" id="ARBA00004496"/>
    </source>
</evidence>
<evidence type="ECO:0000256" key="6">
    <source>
        <dbReference type="ARBA" id="ARBA00022840"/>
    </source>
</evidence>
<sequence>MPTPLLEALEEHSAALRSATRVYVGFSGGIDSHCLLHALTTFSQNEPLPPVTAIHVNHGLHADADAWEMQCRKIAGELGVDIVIERVGVKSKPSLEAQARAARYQIFQKYLTENALLLLAHHLDDHVETVLFRLIRGAGSTGLSGIPKTRQVGAGSLLRPFLGVHRSEIEAYASELGLQSIHDSSNDDLALDRNFLRHQVLPMIEARWPGYRSGISRTAQIMGSIDDASTDAWYQCPFGCPSLDIDFREAETLHAAVHAKLKVMGLDLPAFDALRELSRQCLTAGRDKTPTLYTDAYALSCWRGRLQILPATIAPCEPEEVVVGRVISRAWGSLSWVAANTGLPEGSRVSLRPIDEGERVRFPGRPSRPIRHGMQEMGIAPYWRASVPTICVNAEVVAVAGLGCTEQGAHIFNENSEGLVPIWTPPKIRIGN</sequence>
<proteinExistence type="inferred from homology"/>
<evidence type="ECO:0000313" key="11">
    <source>
        <dbReference type="Proteomes" id="UP001317963"/>
    </source>
</evidence>
<dbReference type="Gene3D" id="3.40.50.620">
    <property type="entry name" value="HUPs"/>
    <property type="match status" value="1"/>
</dbReference>
<gene>
    <name evidence="8 10" type="primary">tilS</name>
    <name evidence="10" type="ORF">E0F26_07780</name>
</gene>
<evidence type="ECO:0000256" key="5">
    <source>
        <dbReference type="ARBA" id="ARBA00022741"/>
    </source>
</evidence>
<dbReference type="Pfam" id="PF11734">
    <property type="entry name" value="TilS_C"/>
    <property type="match status" value="1"/>
</dbReference>
<feature type="domain" description="Lysidine-tRNA(Ile) synthetase C-terminal" evidence="9">
    <location>
        <begin position="349"/>
        <end position="423"/>
    </location>
</feature>
<comment type="function">
    <text evidence="8">Ligates lysine onto the cytidine present at position 34 of the AUA codon-specific tRNA(Ile) that contains the anticodon CAU, in an ATP-dependent manner. Cytidine is converted to lysidine, thus changing the amino acid specificity of the tRNA from methionine to isoleucine.</text>
</comment>
<evidence type="ECO:0000256" key="2">
    <source>
        <dbReference type="ARBA" id="ARBA00022490"/>
    </source>
</evidence>
<keyword evidence="3 8" id="KW-0436">Ligase</keyword>
<evidence type="ECO:0000256" key="4">
    <source>
        <dbReference type="ARBA" id="ARBA00022694"/>
    </source>
</evidence>
<evidence type="ECO:0000256" key="8">
    <source>
        <dbReference type="HAMAP-Rule" id="MF_01161"/>
    </source>
</evidence>
<dbReference type="InterPro" id="IPR012796">
    <property type="entry name" value="Lysidine-tRNA-synth_C"/>
</dbReference>
<dbReference type="PANTHER" id="PTHR43033">
    <property type="entry name" value="TRNA(ILE)-LYSIDINE SYNTHASE-RELATED"/>
    <property type="match status" value="1"/>
</dbReference>
<keyword evidence="11" id="KW-1185">Reference proteome</keyword>
<organism evidence="10 11">
    <name type="scientific">Candidatus Paraluminiphilus aquimaris</name>
    <dbReference type="NCBI Taxonomy" id="2518994"/>
    <lineage>
        <taxon>Bacteria</taxon>
        <taxon>Pseudomonadati</taxon>
        <taxon>Pseudomonadota</taxon>
        <taxon>Gammaproteobacteria</taxon>
        <taxon>Cellvibrionales</taxon>
        <taxon>Halieaceae</taxon>
        <taxon>Candidatus Paraluminiphilus</taxon>
    </lineage>
</organism>
<dbReference type="SUPFAM" id="SSF52402">
    <property type="entry name" value="Adenine nucleotide alpha hydrolases-like"/>
    <property type="match status" value="1"/>
</dbReference>
<dbReference type="InterPro" id="IPR011063">
    <property type="entry name" value="TilS/TtcA_N"/>
</dbReference>
<accession>A0ABY6Q8T4</accession>
<dbReference type="PANTHER" id="PTHR43033:SF1">
    <property type="entry name" value="TRNA(ILE)-LYSIDINE SYNTHASE-RELATED"/>
    <property type="match status" value="1"/>
</dbReference>
<dbReference type="Pfam" id="PF01171">
    <property type="entry name" value="ATP_bind_3"/>
    <property type="match status" value="1"/>
</dbReference>
<dbReference type="RefSeq" id="WP_279241102.1">
    <property type="nucleotide sequence ID" value="NZ_CP036501.1"/>
</dbReference>
<dbReference type="CDD" id="cd01992">
    <property type="entry name" value="TilS_N"/>
    <property type="match status" value="1"/>
</dbReference>
<dbReference type="SMART" id="SM00977">
    <property type="entry name" value="TilS_C"/>
    <property type="match status" value="1"/>
</dbReference>
<dbReference type="NCBIfam" id="TIGR02432">
    <property type="entry name" value="lysidine_TilS_N"/>
    <property type="match status" value="1"/>
</dbReference>
<evidence type="ECO:0000256" key="3">
    <source>
        <dbReference type="ARBA" id="ARBA00022598"/>
    </source>
</evidence>
<dbReference type="SUPFAM" id="SSF82829">
    <property type="entry name" value="MesJ substrate recognition domain-like"/>
    <property type="match status" value="1"/>
</dbReference>
<comment type="subcellular location">
    <subcellularLocation>
        <location evidence="1 8">Cytoplasm</location>
    </subcellularLocation>
</comment>
<dbReference type="Proteomes" id="UP001317963">
    <property type="component" value="Chromosome"/>
</dbReference>
<comment type="similarity">
    <text evidence="8">Belongs to the tRNA(Ile)-lysidine synthase family.</text>
</comment>
<feature type="binding site" evidence="8">
    <location>
        <begin position="27"/>
        <end position="32"/>
    </location>
    <ligand>
        <name>ATP</name>
        <dbReference type="ChEBI" id="CHEBI:30616"/>
    </ligand>
</feature>
<comment type="catalytic activity">
    <reaction evidence="7 8">
        <text>cytidine(34) in tRNA(Ile2) + L-lysine + ATP = lysidine(34) in tRNA(Ile2) + AMP + diphosphate + H(+)</text>
        <dbReference type="Rhea" id="RHEA:43744"/>
        <dbReference type="Rhea" id="RHEA-COMP:10625"/>
        <dbReference type="Rhea" id="RHEA-COMP:10670"/>
        <dbReference type="ChEBI" id="CHEBI:15378"/>
        <dbReference type="ChEBI" id="CHEBI:30616"/>
        <dbReference type="ChEBI" id="CHEBI:32551"/>
        <dbReference type="ChEBI" id="CHEBI:33019"/>
        <dbReference type="ChEBI" id="CHEBI:82748"/>
        <dbReference type="ChEBI" id="CHEBI:83665"/>
        <dbReference type="ChEBI" id="CHEBI:456215"/>
        <dbReference type="EC" id="6.3.4.19"/>
    </reaction>
</comment>
<protein>
    <recommendedName>
        <fullName evidence="8">tRNA(Ile)-lysidine synthase</fullName>
        <ecNumber evidence="8">6.3.4.19</ecNumber>
    </recommendedName>
    <alternativeName>
        <fullName evidence="8">tRNA(Ile)-2-lysyl-cytidine synthase</fullName>
    </alternativeName>
    <alternativeName>
        <fullName evidence="8">tRNA(Ile)-lysidine synthetase</fullName>
    </alternativeName>
</protein>
<evidence type="ECO:0000259" key="9">
    <source>
        <dbReference type="SMART" id="SM00977"/>
    </source>
</evidence>
<dbReference type="InterPro" id="IPR012795">
    <property type="entry name" value="tRNA_Ile_lys_synt_N"/>
</dbReference>
<name>A0ABY6Q8T4_9GAMM</name>
<dbReference type="InterPro" id="IPR012094">
    <property type="entry name" value="tRNA_Ile_lys_synt"/>
</dbReference>
<dbReference type="EC" id="6.3.4.19" evidence="8"/>
<dbReference type="HAMAP" id="MF_01161">
    <property type="entry name" value="tRNA_Ile_lys_synt"/>
    <property type="match status" value="1"/>
</dbReference>